<proteinExistence type="predicted"/>
<comment type="caution">
    <text evidence="3">The sequence shown here is derived from an EMBL/GenBank/DDBJ whole genome shotgun (WGS) entry which is preliminary data.</text>
</comment>
<reference evidence="3 4" key="1">
    <citation type="journal article" date="2021" name="Commun. Biol.">
        <title>The genome of Shorea leprosula (Dipterocarpaceae) highlights the ecological relevance of drought in aseasonal tropical rainforests.</title>
        <authorList>
            <person name="Ng K.K.S."/>
            <person name="Kobayashi M.J."/>
            <person name="Fawcett J.A."/>
            <person name="Hatakeyama M."/>
            <person name="Paape T."/>
            <person name="Ng C.H."/>
            <person name="Ang C.C."/>
            <person name="Tnah L.H."/>
            <person name="Lee C.T."/>
            <person name="Nishiyama T."/>
            <person name="Sese J."/>
            <person name="O'Brien M.J."/>
            <person name="Copetti D."/>
            <person name="Mohd Noor M.I."/>
            <person name="Ong R.C."/>
            <person name="Putra M."/>
            <person name="Sireger I.Z."/>
            <person name="Indrioko S."/>
            <person name="Kosugi Y."/>
            <person name="Izuno A."/>
            <person name="Isagi Y."/>
            <person name="Lee S.L."/>
            <person name="Shimizu K.K."/>
        </authorList>
    </citation>
    <scope>NUCLEOTIDE SEQUENCE [LARGE SCALE GENOMIC DNA]</scope>
    <source>
        <strain evidence="3">214</strain>
    </source>
</reference>
<feature type="compositionally biased region" description="Basic and acidic residues" evidence="2">
    <location>
        <begin position="75"/>
        <end position="90"/>
    </location>
</feature>
<feature type="region of interest" description="Disordered" evidence="2">
    <location>
        <begin position="38"/>
        <end position="90"/>
    </location>
</feature>
<sequence length="120" mass="13832">MFDTRNIEAAQKAIEEANTQETTKQQLQALLEAYKQRAEKTKQPYTHAQPENDELTKRLNEEEKKAKLAPAKNGELTKKLEEEEKKAKQLQDSVHRFVADTMIDNQIPGIPKNKIFHSKS</sequence>
<evidence type="ECO:0000256" key="2">
    <source>
        <dbReference type="SAM" id="MobiDB-lite"/>
    </source>
</evidence>
<evidence type="ECO:0000313" key="4">
    <source>
        <dbReference type="Proteomes" id="UP001054252"/>
    </source>
</evidence>
<keyword evidence="4" id="KW-1185">Reference proteome</keyword>
<dbReference type="EMBL" id="BPVZ01000031">
    <property type="protein sequence ID" value="GKV09921.1"/>
    <property type="molecule type" value="Genomic_DNA"/>
</dbReference>
<evidence type="ECO:0000256" key="1">
    <source>
        <dbReference type="SAM" id="Coils"/>
    </source>
</evidence>
<keyword evidence="1" id="KW-0175">Coiled coil</keyword>
<feature type="compositionally biased region" description="Basic and acidic residues" evidence="2">
    <location>
        <begin position="54"/>
        <end position="66"/>
    </location>
</feature>
<dbReference type="Proteomes" id="UP001054252">
    <property type="component" value="Unassembled WGS sequence"/>
</dbReference>
<gene>
    <name evidence="3" type="ORF">SLEP1_g21354</name>
</gene>
<organism evidence="3 4">
    <name type="scientific">Rubroshorea leprosula</name>
    <dbReference type="NCBI Taxonomy" id="152421"/>
    <lineage>
        <taxon>Eukaryota</taxon>
        <taxon>Viridiplantae</taxon>
        <taxon>Streptophyta</taxon>
        <taxon>Embryophyta</taxon>
        <taxon>Tracheophyta</taxon>
        <taxon>Spermatophyta</taxon>
        <taxon>Magnoliopsida</taxon>
        <taxon>eudicotyledons</taxon>
        <taxon>Gunneridae</taxon>
        <taxon>Pentapetalae</taxon>
        <taxon>rosids</taxon>
        <taxon>malvids</taxon>
        <taxon>Malvales</taxon>
        <taxon>Dipterocarpaceae</taxon>
        <taxon>Rubroshorea</taxon>
    </lineage>
</organism>
<protein>
    <submittedName>
        <fullName evidence="3">Uncharacterized protein</fullName>
    </submittedName>
</protein>
<name>A0AAV5JB25_9ROSI</name>
<accession>A0AAV5JB25</accession>
<evidence type="ECO:0000313" key="3">
    <source>
        <dbReference type="EMBL" id="GKV09921.1"/>
    </source>
</evidence>
<feature type="coiled-coil region" evidence="1">
    <location>
        <begin position="10"/>
        <end position="37"/>
    </location>
</feature>
<dbReference type="AlphaFoldDB" id="A0AAV5JB25"/>